<sequence>MIQAGSDVTAGGSMDIAGQLVTIAAVLLGGLTTHFTNHRMERQRTQYTLLTRWDERKLDAYAEYVDQVRTCIYASVLLYEVRKGMRDIERGERELMLDLDDSERARGRAFERVMLLAEDGVVEAAHELNVAAAAVHWRARGATDGPLEEWRELNKTVFKAINYFHEAARDDLGVSGNFHSEEHSARELLLPPARQEPQP</sequence>
<feature type="transmembrane region" description="Helical" evidence="1">
    <location>
        <begin position="16"/>
        <end position="36"/>
    </location>
</feature>
<keyword evidence="3" id="KW-1185">Reference proteome</keyword>
<keyword evidence="1" id="KW-0472">Membrane</keyword>
<evidence type="ECO:0000313" key="2">
    <source>
        <dbReference type="EMBL" id="MER6615163.1"/>
    </source>
</evidence>
<evidence type="ECO:0000313" key="3">
    <source>
        <dbReference type="Proteomes" id="UP001445472"/>
    </source>
</evidence>
<protein>
    <submittedName>
        <fullName evidence="2">Uncharacterized protein</fullName>
    </submittedName>
</protein>
<evidence type="ECO:0000256" key="1">
    <source>
        <dbReference type="SAM" id="Phobius"/>
    </source>
</evidence>
<comment type="caution">
    <text evidence="2">The sequence shown here is derived from an EMBL/GenBank/DDBJ whole genome shotgun (WGS) entry which is preliminary data.</text>
</comment>
<proteinExistence type="predicted"/>
<reference evidence="2 3" key="1">
    <citation type="submission" date="2024-06" db="EMBL/GenBank/DDBJ databases">
        <title>The Natural Products Discovery Center: Release of the First 8490 Sequenced Strains for Exploring Actinobacteria Biosynthetic Diversity.</title>
        <authorList>
            <person name="Kalkreuter E."/>
            <person name="Kautsar S.A."/>
            <person name="Yang D."/>
            <person name="Bader C.D."/>
            <person name="Teijaro C.N."/>
            <person name="Fluegel L."/>
            <person name="Davis C.M."/>
            <person name="Simpson J.R."/>
            <person name="Lauterbach L."/>
            <person name="Steele A.D."/>
            <person name="Gui C."/>
            <person name="Meng S."/>
            <person name="Li G."/>
            <person name="Viehrig K."/>
            <person name="Ye F."/>
            <person name="Su P."/>
            <person name="Kiefer A.F."/>
            <person name="Nichols A."/>
            <person name="Cepeda A.J."/>
            <person name="Yan W."/>
            <person name="Fan B."/>
            <person name="Jiang Y."/>
            <person name="Adhikari A."/>
            <person name="Zheng C.-J."/>
            <person name="Schuster L."/>
            <person name="Cowan T.M."/>
            <person name="Smanski M.J."/>
            <person name="Chevrette M.G."/>
            <person name="De Carvalho L.P.S."/>
            <person name="Shen B."/>
        </authorList>
    </citation>
    <scope>NUCLEOTIDE SEQUENCE [LARGE SCALE GENOMIC DNA]</scope>
    <source>
        <strain evidence="2 3">NPDC000837</strain>
    </source>
</reference>
<keyword evidence="1" id="KW-0812">Transmembrane</keyword>
<dbReference type="Proteomes" id="UP001445472">
    <property type="component" value="Unassembled WGS sequence"/>
</dbReference>
<name>A0ABV1UWJ3_9ACTN</name>
<keyword evidence="1" id="KW-1133">Transmembrane helix</keyword>
<organism evidence="2 3">
    <name type="scientific">Streptomyces xantholiticus</name>
    <dbReference type="NCBI Taxonomy" id="68285"/>
    <lineage>
        <taxon>Bacteria</taxon>
        <taxon>Bacillati</taxon>
        <taxon>Actinomycetota</taxon>
        <taxon>Actinomycetes</taxon>
        <taxon>Kitasatosporales</taxon>
        <taxon>Streptomycetaceae</taxon>
        <taxon>Streptomyces</taxon>
    </lineage>
</organism>
<accession>A0ABV1UWJ3</accession>
<gene>
    <name evidence="2" type="ORF">ABT276_17695</name>
</gene>
<dbReference type="EMBL" id="JBEPBX010000014">
    <property type="protein sequence ID" value="MER6615163.1"/>
    <property type="molecule type" value="Genomic_DNA"/>
</dbReference>